<evidence type="ECO:0000256" key="4">
    <source>
        <dbReference type="ARBA" id="ARBA00022692"/>
    </source>
</evidence>
<dbReference type="GO" id="GO:0062054">
    <property type="term" value="F:fluoride channel activity"/>
    <property type="evidence" value="ECO:0007669"/>
    <property type="project" value="UniProtKB-UniRule"/>
</dbReference>
<dbReference type="PANTHER" id="PTHR28259">
    <property type="entry name" value="FLUORIDE EXPORT PROTEIN 1-RELATED"/>
    <property type="match status" value="1"/>
</dbReference>
<keyword evidence="2 11" id="KW-1003">Cell membrane</keyword>
<evidence type="ECO:0000313" key="12">
    <source>
        <dbReference type="EMBL" id="PNC54683.1"/>
    </source>
</evidence>
<dbReference type="RefSeq" id="WP_102735870.1">
    <property type="nucleotide sequence ID" value="NZ_PJKN01000005.1"/>
</dbReference>
<keyword evidence="11" id="KW-0915">Sodium</keyword>
<evidence type="ECO:0000256" key="3">
    <source>
        <dbReference type="ARBA" id="ARBA00022519"/>
    </source>
</evidence>
<feature type="transmembrane region" description="Helical" evidence="11">
    <location>
        <begin position="67"/>
        <end position="84"/>
    </location>
</feature>
<dbReference type="Pfam" id="PF02537">
    <property type="entry name" value="CRCB"/>
    <property type="match status" value="1"/>
</dbReference>
<dbReference type="PANTHER" id="PTHR28259:SF1">
    <property type="entry name" value="FLUORIDE EXPORT PROTEIN 1-RELATED"/>
    <property type="match status" value="1"/>
</dbReference>
<comment type="subcellular location">
    <subcellularLocation>
        <location evidence="1 11">Cell membrane</location>
        <topology evidence="1 11">Multi-pass membrane protein</topology>
    </subcellularLocation>
</comment>
<dbReference type="AlphaFoldDB" id="A0AAP8T8T8"/>
<gene>
    <name evidence="11 12" type="primary">crcB</name>
    <name evidence="11" type="synonym">fluC</name>
    <name evidence="12" type="ORF">CXU09_09080</name>
</gene>
<keyword evidence="4 11" id="KW-0812">Transmembrane</keyword>
<keyword evidence="5 11" id="KW-1133">Transmembrane helix</keyword>
<keyword evidence="6 11" id="KW-0406">Ion transport</keyword>
<keyword evidence="3" id="KW-0997">Cell inner membrane</keyword>
<feature type="transmembrane region" description="Helical" evidence="11">
    <location>
        <begin position="96"/>
        <end position="121"/>
    </location>
</feature>
<dbReference type="HAMAP" id="MF_00454">
    <property type="entry name" value="FluC"/>
    <property type="match status" value="1"/>
</dbReference>
<organism evidence="12 13">
    <name type="scientific">Akkermansia muciniphila</name>
    <dbReference type="NCBI Taxonomy" id="239935"/>
    <lineage>
        <taxon>Bacteria</taxon>
        <taxon>Pseudomonadati</taxon>
        <taxon>Verrucomicrobiota</taxon>
        <taxon>Verrucomicrobiia</taxon>
        <taxon>Verrucomicrobiales</taxon>
        <taxon>Akkermansiaceae</taxon>
        <taxon>Akkermansia</taxon>
    </lineage>
</organism>
<evidence type="ECO:0000313" key="13">
    <source>
        <dbReference type="Proteomes" id="UP000235914"/>
    </source>
</evidence>
<name>A0AAP8T8T8_9BACT</name>
<evidence type="ECO:0000256" key="10">
    <source>
        <dbReference type="ARBA" id="ARBA00035585"/>
    </source>
</evidence>
<evidence type="ECO:0000256" key="8">
    <source>
        <dbReference type="ARBA" id="ARBA00023303"/>
    </source>
</evidence>
<evidence type="ECO:0000256" key="6">
    <source>
        <dbReference type="ARBA" id="ARBA00023065"/>
    </source>
</evidence>
<evidence type="ECO:0000256" key="7">
    <source>
        <dbReference type="ARBA" id="ARBA00023136"/>
    </source>
</evidence>
<evidence type="ECO:0000256" key="9">
    <source>
        <dbReference type="ARBA" id="ARBA00035120"/>
    </source>
</evidence>
<dbReference type="GO" id="GO:0005886">
    <property type="term" value="C:plasma membrane"/>
    <property type="evidence" value="ECO:0007669"/>
    <property type="project" value="UniProtKB-SubCell"/>
</dbReference>
<feature type="binding site" evidence="11">
    <location>
        <position position="75"/>
    </location>
    <ligand>
        <name>Na(+)</name>
        <dbReference type="ChEBI" id="CHEBI:29101"/>
        <note>structural</note>
    </ligand>
</feature>
<dbReference type="NCBIfam" id="TIGR00494">
    <property type="entry name" value="crcB"/>
    <property type="match status" value="1"/>
</dbReference>
<evidence type="ECO:0000256" key="1">
    <source>
        <dbReference type="ARBA" id="ARBA00004651"/>
    </source>
</evidence>
<proteinExistence type="inferred from homology"/>
<comment type="function">
    <text evidence="11">Fluoride-specific ion channel. Important for reducing fluoride concentration in the cell, thus reducing its toxicity.</text>
</comment>
<reference evidence="12 13" key="1">
    <citation type="journal article" date="2017" name="BMC Genomics">
        <title>Genome sequencing of 39 Akkermansia muciniphila isolates reveals its population structure, genomic and functional diverisity, and global distribution in mammalian gut microbiotas.</title>
        <authorList>
            <person name="Guo X."/>
            <person name="Li S."/>
            <person name="Zhang J."/>
            <person name="Wu F."/>
            <person name="Li X."/>
            <person name="Wu D."/>
            <person name="Zhang M."/>
            <person name="Ou Z."/>
            <person name="Jie Z."/>
            <person name="Yan Q."/>
            <person name="Li P."/>
            <person name="Yi J."/>
            <person name="Peng Y."/>
        </authorList>
    </citation>
    <scope>NUCLEOTIDE SEQUENCE [LARGE SCALE GENOMIC DNA]</scope>
    <source>
        <strain evidence="12 13">GP43</strain>
    </source>
</reference>
<comment type="caution">
    <text evidence="12">The sequence shown here is derived from an EMBL/GenBank/DDBJ whole genome shotgun (WGS) entry which is preliminary data.</text>
</comment>
<comment type="catalytic activity">
    <reaction evidence="10">
        <text>fluoride(in) = fluoride(out)</text>
        <dbReference type="Rhea" id="RHEA:76159"/>
        <dbReference type="ChEBI" id="CHEBI:17051"/>
    </reaction>
    <physiologicalReaction direction="left-to-right" evidence="10">
        <dbReference type="Rhea" id="RHEA:76160"/>
    </physiologicalReaction>
</comment>
<keyword evidence="8 11" id="KW-0407">Ion channel</keyword>
<keyword evidence="7 11" id="KW-0472">Membrane</keyword>
<comment type="similarity">
    <text evidence="9 11">Belongs to the fluoride channel Fluc/FEX (TC 1.A.43) family.</text>
</comment>
<accession>A0AAP8T8T8</accession>
<sequence>MIKMLMMVGLGSFTGGILRFLLSRFVQVNSASSFPWGTAAVNLLGCFILGALYGLFDRNLPHTETRLFLTAGLCGGFTTFSTLMNESFLLLKEGNFSAFFLYTLISFAGGLLAIGLGYLAAR</sequence>
<feature type="transmembrane region" description="Helical" evidence="11">
    <location>
        <begin position="33"/>
        <end position="55"/>
    </location>
</feature>
<keyword evidence="11" id="KW-0479">Metal-binding</keyword>
<evidence type="ECO:0000256" key="11">
    <source>
        <dbReference type="HAMAP-Rule" id="MF_00454"/>
    </source>
</evidence>
<comment type="activity regulation">
    <text evidence="11">Na(+) is not transported, but it plays an essential structural role and its presence is essential for fluoride channel function.</text>
</comment>
<dbReference type="GO" id="GO:0140114">
    <property type="term" value="P:cellular detoxification of fluoride"/>
    <property type="evidence" value="ECO:0007669"/>
    <property type="project" value="UniProtKB-UniRule"/>
</dbReference>
<evidence type="ECO:0000256" key="2">
    <source>
        <dbReference type="ARBA" id="ARBA00022475"/>
    </source>
</evidence>
<keyword evidence="11" id="KW-0813">Transport</keyword>
<evidence type="ECO:0000256" key="5">
    <source>
        <dbReference type="ARBA" id="ARBA00022989"/>
    </source>
</evidence>
<protein>
    <recommendedName>
        <fullName evidence="11">Fluoride-specific ion channel FluC</fullName>
    </recommendedName>
</protein>
<dbReference type="InterPro" id="IPR003691">
    <property type="entry name" value="FluC"/>
</dbReference>
<dbReference type="Proteomes" id="UP000235914">
    <property type="component" value="Unassembled WGS sequence"/>
</dbReference>
<dbReference type="GO" id="GO:0046872">
    <property type="term" value="F:metal ion binding"/>
    <property type="evidence" value="ECO:0007669"/>
    <property type="project" value="UniProtKB-KW"/>
</dbReference>
<dbReference type="EMBL" id="PJKN01000005">
    <property type="protein sequence ID" value="PNC54683.1"/>
    <property type="molecule type" value="Genomic_DNA"/>
</dbReference>
<feature type="binding site" evidence="11">
    <location>
        <position position="78"/>
    </location>
    <ligand>
        <name>Na(+)</name>
        <dbReference type="ChEBI" id="CHEBI:29101"/>
        <note>structural</note>
    </ligand>
</feature>